<feature type="domain" description="Translation elongation factor EFTu-like" evidence="1">
    <location>
        <begin position="75"/>
        <end position="142"/>
    </location>
</feature>
<dbReference type="Pfam" id="PF03144">
    <property type="entry name" value="GTP_EFTU_D2"/>
    <property type="match status" value="1"/>
</dbReference>
<dbReference type="EMBL" id="JAGIOA010000001">
    <property type="protein sequence ID" value="MBP2378506.1"/>
    <property type="molecule type" value="Genomic_DNA"/>
</dbReference>
<organism evidence="2 3">
    <name type="scientific">Microbacterium phyllosphaerae</name>
    <dbReference type="NCBI Taxonomy" id="124798"/>
    <lineage>
        <taxon>Bacteria</taxon>
        <taxon>Bacillati</taxon>
        <taxon>Actinomycetota</taxon>
        <taxon>Actinomycetes</taxon>
        <taxon>Micrococcales</taxon>
        <taxon>Microbacteriaceae</taxon>
        <taxon>Microbacterium</taxon>
    </lineage>
</organism>
<evidence type="ECO:0000259" key="1">
    <source>
        <dbReference type="Pfam" id="PF03144"/>
    </source>
</evidence>
<evidence type="ECO:0000313" key="3">
    <source>
        <dbReference type="Proteomes" id="UP000703720"/>
    </source>
</evidence>
<dbReference type="Gene3D" id="2.40.30.10">
    <property type="entry name" value="Translation factors"/>
    <property type="match status" value="1"/>
</dbReference>
<name>A0ABS4WR24_9MICO</name>
<accession>A0ABS4WR24</accession>
<sequence>MGWLFGRKRDSDDANEVLRRYNEAEAARLAVMTAGGSAATTTGQTARFPASDPLSVNTSSTEFTVEDVFTITGRGVVATGSVTSGVLRVDDDIAVLRDGAVQAQTRIVEIEMFRKRANEAKAGELVGLVLRDKVAIARGDVIRAARSA</sequence>
<dbReference type="RefSeq" id="WP_210097722.1">
    <property type="nucleotide sequence ID" value="NZ_BAAAIO010000001.1"/>
</dbReference>
<comment type="caution">
    <text evidence="2">The sequence shown here is derived from an EMBL/GenBank/DDBJ whole genome shotgun (WGS) entry which is preliminary data.</text>
</comment>
<dbReference type="PANTHER" id="PTHR43721">
    <property type="entry name" value="ELONGATION FACTOR TU-RELATED"/>
    <property type="match status" value="1"/>
</dbReference>
<gene>
    <name evidence="2" type="ORF">JOF42_002001</name>
</gene>
<evidence type="ECO:0000313" key="2">
    <source>
        <dbReference type="EMBL" id="MBP2378506.1"/>
    </source>
</evidence>
<keyword evidence="3" id="KW-1185">Reference proteome</keyword>
<dbReference type="PANTHER" id="PTHR43721:SF22">
    <property type="entry name" value="ELONGATION FACTOR TU, MITOCHONDRIAL"/>
    <property type="match status" value="1"/>
</dbReference>
<dbReference type="SUPFAM" id="SSF50447">
    <property type="entry name" value="Translation proteins"/>
    <property type="match status" value="1"/>
</dbReference>
<protein>
    <submittedName>
        <fullName evidence="2">GTPase</fullName>
    </submittedName>
</protein>
<reference evidence="2 3" key="1">
    <citation type="submission" date="2021-03" db="EMBL/GenBank/DDBJ databases">
        <title>Sequencing the genomes of 1000 actinobacteria strains.</title>
        <authorList>
            <person name="Klenk H.-P."/>
        </authorList>
    </citation>
    <scope>NUCLEOTIDE SEQUENCE [LARGE SCALE GENOMIC DNA]</scope>
    <source>
        <strain evidence="2 3">DSM 13468</strain>
    </source>
</reference>
<dbReference type="InterPro" id="IPR004161">
    <property type="entry name" value="EFTu-like_2"/>
</dbReference>
<dbReference type="InterPro" id="IPR009000">
    <property type="entry name" value="Transl_B-barrel_sf"/>
</dbReference>
<dbReference type="Proteomes" id="UP000703720">
    <property type="component" value="Unassembled WGS sequence"/>
</dbReference>
<dbReference type="InterPro" id="IPR050055">
    <property type="entry name" value="EF-Tu_GTPase"/>
</dbReference>
<proteinExistence type="predicted"/>